<accession>A0A168P829</accession>
<keyword evidence="12" id="KW-0175">Coiled coil</keyword>
<evidence type="ECO:0000313" key="22">
    <source>
        <dbReference type="EMBL" id="OAD07313.1"/>
    </source>
</evidence>
<keyword evidence="23" id="KW-1185">Reference proteome</keyword>
<sequence length="1385" mass="150921">MHKHVLQNRDAYKLRTTGVRLSFLTQTDQSKFEQLFAQSAAAYGGNKIPANAVSELLRRSNLDNDSLAKIWDLASIANAPFLTFPEFAVAMFLTSKKLTGQTLPAALPPNVREETEIAMATIASTETSQPSQQLVNVSIPQQQQQQQFMNRPMMTGMQQPQMTGMLPQMTGMPSQVPMMTGMPMQNQFRPTPPPVPQLPMQTGYMGNNNYQAPMQTGFQPSMPPPALPAAAAANKPRLQNLEFAKKMMPNQNGVTNLLNPSLGTTDANRLSWKISPEDKQRYREIFNAWEGSGSGFMSGDTAKDVLTQSQLPPADLMKIWNLADSENRGSLDIDEFSIAMHLVYRKLNGFEIPSVLPAELKPPSSLLKKFVLGRRPPPSTPSFGSNTRQQQEEDEDDYSPYNSNQRDYVSSSRRKGPQSASARSYSSRYDDHDDDEADVAILEDLRRQISETKRTLDRMPKPSSYASSHSYSGSSKYSLEELKEKIRRTQDDLNHASRNNAASIKYAENAETLMGLLETQKSLQDEIQYLCNRDIPVLARQLRGSAAELRDAKVRHSRKNDGTQDFMAFIQPTGPGGSITESDRVRAKAKAMMAARKAGNSGSSTDAGFGLRRAEEEKEEADRKADSIEREMEKSRTALLDMRGDLKYLEDMIASRDLEDKKRFENGQDLSYELRRFIEQLDSRSSDYSSSSYTPRQTTSRSVGGGAHSTGSGYQSPASVASPSLSSTSSPKPKATPARPRTAEEIKKEAERRVQERLAAIQARRNPGSSPKPAAVSSPSPATPPVSKPNEAEEAAQQQLRDAERQAQDMLRASVSQREENDRKNREAELERIREGERLERQRLEDLEKEQAEKARRQAEEEQNEEARRLEEERDMEERRRQVLAKEEADRQARFDAIKREEEAAEAAKKLEHKPEEASPSVVSTPPPPPPPAPPANATPVPAPSVPETPSASTSSNNPFAKIQQTTSPSPISPAGSSQAEKPNEPSNKRVSYNPFAAFSAFSATKGGAKEDSDSEDDDGWDGHDDSEDENEFPAAGSAKNLAGMLFSAMSKRGGGGNLDTVPESGASPKPDEVDFSTPVNIPATPPVASGNNDAIPPPPPPPPAVDGSVPPPPPAPPAPAPPMAAASSPQQPPSAAGGGDMRSALLSQIQSGTRLKKAVTNDRSASSIAGHVLDSAEGSASAAAPPPPVSTTPVQPVPAAEEFAAPIPVAAPLSSGSFLAELQSRTGGSSPAIEPAATITPAAAEPAAHQTPSHDESLPQHEYIALWDYPGSGPDDLTFNQDDVILVRDANESEDWWFGTLESSKKTGYFPRNYVQLKPEAVPELNIKAKALYDFEGPAGQGCLDLKMGESITILVKENDDWWKARSEDGSREGLVPANYLEQI</sequence>
<dbReference type="PROSITE" id="PS51082">
    <property type="entry name" value="WH2"/>
    <property type="match status" value="1"/>
</dbReference>
<feature type="compositionally biased region" description="Pro residues" evidence="17">
    <location>
        <begin position="925"/>
        <end position="947"/>
    </location>
</feature>
<feature type="compositionally biased region" description="Low complexity" evidence="17">
    <location>
        <begin position="716"/>
        <end position="738"/>
    </location>
</feature>
<dbReference type="PROSITE" id="PS50031">
    <property type="entry name" value="EH"/>
    <property type="match status" value="2"/>
</dbReference>
<proteinExistence type="inferred from homology"/>
<feature type="compositionally biased region" description="Polar residues" evidence="17">
    <location>
        <begin position="400"/>
        <end position="411"/>
    </location>
</feature>
<dbReference type="InterPro" id="IPR036028">
    <property type="entry name" value="SH3-like_dom_sf"/>
</dbReference>
<dbReference type="Pfam" id="PF12763">
    <property type="entry name" value="EH"/>
    <property type="match status" value="2"/>
</dbReference>
<feature type="compositionally biased region" description="Low complexity" evidence="17">
    <location>
        <begin position="1124"/>
        <end position="1136"/>
    </location>
</feature>
<dbReference type="PROSITE" id="PS50222">
    <property type="entry name" value="EF_HAND_2"/>
    <property type="match status" value="1"/>
</dbReference>
<comment type="caution">
    <text evidence="22">The sequence shown here is derived from an EMBL/GenBank/DDBJ whole genome shotgun (WGS) entry which is preliminary data.</text>
</comment>
<evidence type="ECO:0000259" key="19">
    <source>
        <dbReference type="PROSITE" id="PS50031"/>
    </source>
</evidence>
<dbReference type="SMART" id="SM00246">
    <property type="entry name" value="WH2"/>
    <property type="match status" value="1"/>
</dbReference>
<dbReference type="SMART" id="SM00027">
    <property type="entry name" value="EH"/>
    <property type="match status" value="2"/>
</dbReference>
<feature type="domain" description="SH3" evidence="18">
    <location>
        <begin position="1325"/>
        <end position="1385"/>
    </location>
</feature>
<dbReference type="PROSITE" id="PS50002">
    <property type="entry name" value="SH3"/>
    <property type="match status" value="2"/>
</dbReference>
<keyword evidence="11" id="KW-0677">Repeat</keyword>
<evidence type="ECO:0000256" key="16">
    <source>
        <dbReference type="PROSITE-ProRule" id="PRU00192"/>
    </source>
</evidence>
<feature type="region of interest" description="Disordered" evidence="17">
    <location>
        <begin position="683"/>
        <end position="1165"/>
    </location>
</feature>
<evidence type="ECO:0000259" key="21">
    <source>
        <dbReference type="PROSITE" id="PS51082"/>
    </source>
</evidence>
<dbReference type="EMBL" id="AMYB01000002">
    <property type="protein sequence ID" value="OAD07313.1"/>
    <property type="molecule type" value="Genomic_DNA"/>
</dbReference>
<gene>
    <name evidence="22" type="ORF">MUCCIDRAFT_78230</name>
</gene>
<evidence type="ECO:0000256" key="15">
    <source>
        <dbReference type="ARBA" id="ARBA00025194"/>
    </source>
</evidence>
<evidence type="ECO:0000259" key="18">
    <source>
        <dbReference type="PROSITE" id="PS50002"/>
    </source>
</evidence>
<dbReference type="GO" id="GO:0005886">
    <property type="term" value="C:plasma membrane"/>
    <property type="evidence" value="ECO:0007669"/>
    <property type="project" value="TreeGrafter"/>
</dbReference>
<feature type="compositionally biased region" description="Low complexity" evidence="17">
    <location>
        <begin position="463"/>
        <end position="476"/>
    </location>
</feature>
<feature type="domain" description="SH3" evidence="18">
    <location>
        <begin position="1259"/>
        <end position="1321"/>
    </location>
</feature>
<dbReference type="OrthoDB" id="2015333at2759"/>
<feature type="compositionally biased region" description="Pro residues" evidence="17">
    <location>
        <begin position="1096"/>
        <end position="1123"/>
    </location>
</feature>
<evidence type="ECO:0000256" key="12">
    <source>
        <dbReference type="ARBA" id="ARBA00023054"/>
    </source>
</evidence>
<dbReference type="SMART" id="SM00326">
    <property type="entry name" value="SH3"/>
    <property type="match status" value="2"/>
</dbReference>
<dbReference type="PANTHER" id="PTHR11216">
    <property type="entry name" value="EH DOMAIN"/>
    <property type="match status" value="1"/>
</dbReference>
<dbReference type="Pfam" id="PF02205">
    <property type="entry name" value="WH2"/>
    <property type="match status" value="1"/>
</dbReference>
<dbReference type="GO" id="GO:0016197">
    <property type="term" value="P:endosomal transport"/>
    <property type="evidence" value="ECO:0007669"/>
    <property type="project" value="TreeGrafter"/>
</dbReference>
<reference evidence="22 23" key="1">
    <citation type="submission" date="2015-06" db="EMBL/GenBank/DDBJ databases">
        <title>Expansion of signal transduction pathways in fungi by whole-genome duplication.</title>
        <authorList>
            <consortium name="DOE Joint Genome Institute"/>
            <person name="Corrochano L.M."/>
            <person name="Kuo A."/>
            <person name="Marcet-Houben M."/>
            <person name="Polaino S."/>
            <person name="Salamov A."/>
            <person name="Villalobos J.M."/>
            <person name="Alvarez M.I."/>
            <person name="Avalos J."/>
            <person name="Benito E.P."/>
            <person name="Benoit I."/>
            <person name="Burger G."/>
            <person name="Camino L.P."/>
            <person name="Canovas D."/>
            <person name="Cerda-Olmedo E."/>
            <person name="Cheng J.-F."/>
            <person name="Dominguez A."/>
            <person name="Elias M."/>
            <person name="Eslava A.P."/>
            <person name="Glaser F."/>
            <person name="Grimwood J."/>
            <person name="Gutierrez G."/>
            <person name="Heitman J."/>
            <person name="Henrissat B."/>
            <person name="Iturriaga E.A."/>
            <person name="Lang B.F."/>
            <person name="Lavin J.L."/>
            <person name="Lee S."/>
            <person name="Li W."/>
            <person name="Lindquist E."/>
            <person name="Lopez-Garcia S."/>
            <person name="Luque E.M."/>
            <person name="Marcos A.T."/>
            <person name="Martin J."/>
            <person name="Mccluskey K."/>
            <person name="Medina H.R."/>
            <person name="Miralles-Duran A."/>
            <person name="Miyazaki A."/>
            <person name="Munoz-Torres E."/>
            <person name="Oguiza J.A."/>
            <person name="Ohm R."/>
            <person name="Olmedo M."/>
            <person name="Orejas M."/>
            <person name="Ortiz-Castellanos L."/>
            <person name="Pisabarro A.G."/>
            <person name="Rodriguez-Romero J."/>
            <person name="Ruiz-Herrera J."/>
            <person name="Ruiz-Vazquez R."/>
            <person name="Sanz C."/>
            <person name="Schackwitz W."/>
            <person name="Schmutz J."/>
            <person name="Shahriari M."/>
            <person name="Shelest E."/>
            <person name="Silva-Franco F."/>
            <person name="Soanes D."/>
            <person name="Syed K."/>
            <person name="Tagua V.G."/>
            <person name="Talbot N.J."/>
            <person name="Thon M."/>
            <person name="De Vries R.P."/>
            <person name="Wiebenga A."/>
            <person name="Yadav J.S."/>
            <person name="Braun E.L."/>
            <person name="Baker S."/>
            <person name="Garre V."/>
            <person name="Horwitz B."/>
            <person name="Torres-Martinez S."/>
            <person name="Idnurm A."/>
            <person name="Herrera-Estrella A."/>
            <person name="Gabaldon T."/>
            <person name="Grigoriev I.V."/>
        </authorList>
    </citation>
    <scope>NUCLEOTIDE SEQUENCE [LARGE SCALE GENOMIC DNA]</scope>
    <source>
        <strain evidence="22 23">CBS 277.49</strain>
    </source>
</reference>
<feature type="region of interest" description="Disordered" evidence="17">
    <location>
        <begin position="452"/>
        <end position="476"/>
    </location>
</feature>
<feature type="region of interest" description="Disordered" evidence="17">
    <location>
        <begin position="594"/>
        <end position="631"/>
    </location>
</feature>
<comment type="similarity">
    <text evidence="4">Belongs to the PAN1 family.</text>
</comment>
<feature type="domain" description="EH" evidence="19">
    <location>
        <begin position="278"/>
        <end position="367"/>
    </location>
</feature>
<keyword evidence="8 16" id="KW-0728">SH3 domain</keyword>
<evidence type="ECO:0000256" key="8">
    <source>
        <dbReference type="ARBA" id="ARBA00022443"/>
    </source>
</evidence>
<evidence type="ECO:0000256" key="11">
    <source>
        <dbReference type="ARBA" id="ARBA00022737"/>
    </source>
</evidence>
<comment type="subcellular location">
    <subcellularLocation>
        <location evidence="3">Cell membrane</location>
        <topology evidence="3">Peripheral membrane protein</topology>
        <orientation evidence="3">Cytoplasmic side</orientation>
    </subcellularLocation>
    <subcellularLocation>
        <location evidence="2">Cytoplasm</location>
        <location evidence="2">Cytoskeleton</location>
        <location evidence="2">Actin patch</location>
    </subcellularLocation>
    <subcellularLocation>
        <location evidence="1">Endosome membrane</location>
        <topology evidence="1">Peripheral membrane protein</topology>
        <orientation evidence="1">Cytoplasmic side</orientation>
    </subcellularLocation>
</comment>
<dbReference type="CDD" id="cd00052">
    <property type="entry name" value="EH"/>
    <property type="match status" value="2"/>
</dbReference>
<dbReference type="SUPFAM" id="SSF47473">
    <property type="entry name" value="EF-hand"/>
    <property type="match status" value="2"/>
</dbReference>
<evidence type="ECO:0000256" key="5">
    <source>
        <dbReference type="ARBA" id="ARBA00011159"/>
    </source>
</evidence>
<evidence type="ECO:0000256" key="13">
    <source>
        <dbReference type="ARBA" id="ARBA00023136"/>
    </source>
</evidence>
<dbReference type="Gene3D" id="1.10.238.10">
    <property type="entry name" value="EF-hand"/>
    <property type="match status" value="2"/>
</dbReference>
<evidence type="ECO:0000256" key="4">
    <source>
        <dbReference type="ARBA" id="ARBA00009351"/>
    </source>
</evidence>
<evidence type="ECO:0000256" key="17">
    <source>
        <dbReference type="SAM" id="MobiDB-lite"/>
    </source>
</evidence>
<name>A0A168P829_MUCCL</name>
<dbReference type="CDD" id="cd00174">
    <property type="entry name" value="SH3"/>
    <property type="match status" value="2"/>
</dbReference>
<dbReference type="Pfam" id="PF00018">
    <property type="entry name" value="SH3_1"/>
    <property type="match status" value="2"/>
</dbReference>
<evidence type="ECO:0000256" key="10">
    <source>
        <dbReference type="ARBA" id="ARBA00022583"/>
    </source>
</evidence>
<dbReference type="GO" id="GO:0030479">
    <property type="term" value="C:actin cortical patch"/>
    <property type="evidence" value="ECO:0007669"/>
    <property type="project" value="UniProtKB-SubCell"/>
</dbReference>
<feature type="domain" description="WH2" evidence="21">
    <location>
        <begin position="1142"/>
        <end position="1159"/>
    </location>
</feature>
<feature type="compositionally biased region" description="Low complexity" evidence="17">
    <location>
        <begin position="769"/>
        <end position="780"/>
    </location>
</feature>
<evidence type="ECO:0000256" key="6">
    <source>
        <dbReference type="ARBA" id="ARBA00015110"/>
    </source>
</evidence>
<feature type="compositionally biased region" description="Basic and acidic residues" evidence="17">
    <location>
        <begin position="612"/>
        <end position="631"/>
    </location>
</feature>
<protein>
    <recommendedName>
        <fullName evidence="6">Actin cytoskeleton-regulatory complex protein PAN1</fullName>
    </recommendedName>
    <alternativeName>
        <fullName evidence="7">Actin cytoskeleton-regulatory complex protein pan1</fullName>
    </alternativeName>
</protein>
<evidence type="ECO:0000256" key="1">
    <source>
        <dbReference type="ARBA" id="ARBA00004125"/>
    </source>
</evidence>
<dbReference type="GO" id="GO:0003779">
    <property type="term" value="F:actin binding"/>
    <property type="evidence" value="ECO:0007669"/>
    <property type="project" value="InterPro"/>
</dbReference>
<feature type="compositionally biased region" description="Acidic residues" evidence="17">
    <location>
        <begin position="1013"/>
        <end position="1032"/>
    </location>
</feature>
<evidence type="ECO:0000256" key="7">
    <source>
        <dbReference type="ARBA" id="ARBA00020728"/>
    </source>
</evidence>
<dbReference type="PANTHER" id="PTHR11216:SF173">
    <property type="entry name" value="ACTIN CYTOSKELETON-REGULATORY COMPLEX PROTEIN PAN1"/>
    <property type="match status" value="1"/>
</dbReference>
<dbReference type="InterPro" id="IPR003124">
    <property type="entry name" value="WH2_dom"/>
</dbReference>
<feature type="compositionally biased region" description="Basic and acidic residues" evidence="17">
    <location>
        <begin position="817"/>
        <end position="917"/>
    </location>
</feature>
<comment type="function">
    <text evidence="15">Component of the PAN1 actin cytoskeleton-regulatory complex required for the internalization of endosomes during actin-coupled endocytosis. The complex links the site of endocytosis to the cell membrane-associated actin cytoskeleton. Mediates uptake of external molecules and vacuolar degradation of plasma membrane proteins. Plays a role in the proper organization of the cell membrane-associated actin cytoskeleton and promotes its destabilization.</text>
</comment>
<evidence type="ECO:0000256" key="2">
    <source>
        <dbReference type="ARBA" id="ARBA00004134"/>
    </source>
</evidence>
<feature type="compositionally biased region" description="Polar residues" evidence="17">
    <location>
        <begin position="948"/>
        <end position="981"/>
    </location>
</feature>
<feature type="domain" description="EF-hand" evidence="20">
    <location>
        <begin position="311"/>
        <end position="346"/>
    </location>
</feature>
<dbReference type="InterPro" id="IPR001452">
    <property type="entry name" value="SH3_domain"/>
</dbReference>
<evidence type="ECO:0000313" key="23">
    <source>
        <dbReference type="Proteomes" id="UP000077051"/>
    </source>
</evidence>
<evidence type="ECO:0000259" key="20">
    <source>
        <dbReference type="PROSITE" id="PS50222"/>
    </source>
</evidence>
<feature type="region of interest" description="Disordered" evidence="17">
    <location>
        <begin position="371"/>
        <end position="432"/>
    </location>
</feature>
<keyword evidence="13" id="KW-0472">Membrane</keyword>
<dbReference type="VEuPathDB" id="FungiDB:MUCCIDRAFT_78230"/>
<dbReference type="SUPFAM" id="SSF50044">
    <property type="entry name" value="SH3-domain"/>
    <property type="match status" value="2"/>
</dbReference>
<evidence type="ECO:0000256" key="9">
    <source>
        <dbReference type="ARBA" id="ARBA00022490"/>
    </source>
</evidence>
<dbReference type="GO" id="GO:0005509">
    <property type="term" value="F:calcium ion binding"/>
    <property type="evidence" value="ECO:0007669"/>
    <property type="project" value="InterPro"/>
</dbReference>
<dbReference type="STRING" id="747725.A0A168P829"/>
<dbReference type="GO" id="GO:0005768">
    <property type="term" value="C:endosome"/>
    <property type="evidence" value="ECO:0007669"/>
    <property type="project" value="UniProtKB-SubCell"/>
</dbReference>
<feature type="domain" description="EH" evidence="19">
    <location>
        <begin position="28"/>
        <end position="118"/>
    </location>
</feature>
<evidence type="ECO:0000256" key="14">
    <source>
        <dbReference type="ARBA" id="ARBA00023212"/>
    </source>
</evidence>
<dbReference type="GO" id="GO:0006897">
    <property type="term" value="P:endocytosis"/>
    <property type="evidence" value="ECO:0007669"/>
    <property type="project" value="TreeGrafter"/>
</dbReference>
<evidence type="ECO:0000256" key="3">
    <source>
        <dbReference type="ARBA" id="ARBA00004413"/>
    </source>
</evidence>
<dbReference type="Proteomes" id="UP000077051">
    <property type="component" value="Unassembled WGS sequence"/>
</dbReference>
<keyword evidence="10" id="KW-0254">Endocytosis</keyword>
<keyword evidence="14" id="KW-0206">Cytoskeleton</keyword>
<comment type="subunit">
    <text evidence="5">Component of the PAN1 actin cytoskeleton-regulatory complex.</text>
</comment>
<feature type="compositionally biased region" description="Basic and acidic residues" evidence="17">
    <location>
        <begin position="741"/>
        <end position="756"/>
    </location>
</feature>
<organism evidence="22 23">
    <name type="scientific">Mucor lusitanicus CBS 277.49</name>
    <dbReference type="NCBI Taxonomy" id="747725"/>
    <lineage>
        <taxon>Eukaryota</taxon>
        <taxon>Fungi</taxon>
        <taxon>Fungi incertae sedis</taxon>
        <taxon>Mucoromycota</taxon>
        <taxon>Mucoromycotina</taxon>
        <taxon>Mucoromycetes</taxon>
        <taxon>Mucorales</taxon>
        <taxon>Mucorineae</taxon>
        <taxon>Mucoraceae</taxon>
        <taxon>Mucor</taxon>
    </lineage>
</organism>
<dbReference type="InterPro" id="IPR011992">
    <property type="entry name" value="EF-hand-dom_pair"/>
</dbReference>
<dbReference type="PRINTS" id="PR00452">
    <property type="entry name" value="SH3DOMAIN"/>
</dbReference>
<dbReference type="Gene3D" id="2.30.30.40">
    <property type="entry name" value="SH3 Domains"/>
    <property type="match status" value="2"/>
</dbReference>
<dbReference type="InterPro" id="IPR000261">
    <property type="entry name" value="EH_dom"/>
</dbReference>
<keyword evidence="9" id="KW-0963">Cytoplasm</keyword>
<dbReference type="InterPro" id="IPR002048">
    <property type="entry name" value="EF_hand_dom"/>
</dbReference>